<organism evidence="1 2">
    <name type="scientific">Raoultella planticola</name>
    <name type="common">Klebsiella planticola</name>
    <dbReference type="NCBI Taxonomy" id="575"/>
    <lineage>
        <taxon>Bacteria</taxon>
        <taxon>Pseudomonadati</taxon>
        <taxon>Pseudomonadota</taxon>
        <taxon>Gammaproteobacteria</taxon>
        <taxon>Enterobacterales</taxon>
        <taxon>Enterobacteriaceae</taxon>
        <taxon>Klebsiella/Raoultella group</taxon>
        <taxon>Raoultella</taxon>
    </lineage>
</organism>
<gene>
    <name evidence="1" type="ORF">I8Y23_004556</name>
</gene>
<reference evidence="1" key="1">
    <citation type="journal article" date="2018" name="Genome Biol.">
        <title>SKESA: strategic k-mer extension for scrupulous assemblies.</title>
        <authorList>
            <person name="Souvorov A."/>
            <person name="Agarwala R."/>
            <person name="Lipman D.J."/>
        </authorList>
    </citation>
    <scope>NUCLEOTIDE SEQUENCE</scope>
    <source>
        <strain evidence="1">MISC063</strain>
    </source>
</reference>
<evidence type="ECO:0000313" key="1">
    <source>
        <dbReference type="EMBL" id="HAT1608187.1"/>
    </source>
</evidence>
<proteinExistence type="predicted"/>
<dbReference type="Proteomes" id="UP000864422">
    <property type="component" value="Unassembled WGS sequence"/>
</dbReference>
<comment type="caution">
    <text evidence="1">The sequence shown here is derived from an EMBL/GenBank/DDBJ whole genome shotgun (WGS) entry which is preliminary data.</text>
</comment>
<name>A0AAN5RAX7_RAOPL</name>
<sequence>MLGSEGFIIHFDEDERNYYINEGYYRASFTDALSVPDWDIKKLQVVLLSFTGATIDFICLATKGNRVATAKSRVEFTDLIDLNRIPLTEVEERLSSKTKLHFIRSSTGRGGKIPKKTWSDVINVLKNIRPDVSNDIDRLMSLKAVSQYRLTGDSAETLALEREAFGAALDIFSGNNDLRKEVLKSWAPKLDDVNNYNDLTMEANLSIPENRSFSFISGIPQRHIQEESALQHDLYNWENEKSSDTSMGVAIFKKGNRILEVVYANKNSLEHTLGVDLIYYNRSYQSFVLVQYKIMKEESDSDGFFYRPDKQLDKEIARMNDFHHKITLSKDFSSHHEYRLNQDGFLFKLVPCKGLQAASEKLISGMYITREYMQFLLGPNGPKGKRGGRFISFKNSPRYLTNTEFSDFVNRGWIGTNCNQSSTIASLIHDFLQTGTAVMVAVEEDTDSM</sequence>
<protein>
    <submittedName>
        <fullName evidence="1">Uncharacterized protein</fullName>
    </submittedName>
</protein>
<dbReference type="EMBL" id="DACSEA010000027">
    <property type="protein sequence ID" value="HAT1608187.1"/>
    <property type="molecule type" value="Genomic_DNA"/>
</dbReference>
<reference evidence="1" key="2">
    <citation type="submission" date="2020-11" db="EMBL/GenBank/DDBJ databases">
        <authorList>
            <consortium name="NCBI Pathogen Detection Project"/>
        </authorList>
    </citation>
    <scope>NUCLEOTIDE SEQUENCE</scope>
    <source>
        <strain evidence="1">MISC063</strain>
    </source>
</reference>
<accession>A0AAN5RAX7</accession>
<evidence type="ECO:0000313" key="2">
    <source>
        <dbReference type="Proteomes" id="UP000864422"/>
    </source>
</evidence>
<dbReference type="AlphaFoldDB" id="A0AAN5RAX7"/>